<dbReference type="EMBL" id="QZEY01000011">
    <property type="protein sequence ID" value="RJL27117.1"/>
    <property type="molecule type" value="Genomic_DNA"/>
</dbReference>
<dbReference type="AlphaFoldDB" id="A0A3A4AKS2"/>
<feature type="transmembrane region" description="Helical" evidence="2">
    <location>
        <begin position="214"/>
        <end position="237"/>
    </location>
</feature>
<sequence>MTDIPPDTRTSPGPDGERETRAHPEGAETGAPGDGRAAGASGENGAGGETANGGFLTAGLPQITRVLGAIVAPTTVLTSILIYFGYSHAFWFYDYFGVESSLLGLSTQDYLLKIVDGLFVPLLVAACAGLLVLWGRSLLPPRAMSARVRRYAVPVSAALGALLALNGLSRVLVTNALNDGLAVAPLCLAGGVLLLVYAAHLWRGARRVPGHAPPPWLAVLEWAVVVLLVGLSLFWAANDYSAAVGASRARQFVEELPEYPDAVVYTARGLSLSGPGVRETRCKDPEAAYRYRYDGLKLMWRTGDQYLFLPKHWTPTSGSAIFLAKGDGLRMEFNPAPRAAPPPAC</sequence>
<keyword evidence="2" id="KW-1133">Transmembrane helix</keyword>
<feature type="transmembrane region" description="Helical" evidence="2">
    <location>
        <begin position="181"/>
        <end position="202"/>
    </location>
</feature>
<feature type="region of interest" description="Disordered" evidence="1">
    <location>
        <begin position="1"/>
        <end position="48"/>
    </location>
</feature>
<reference evidence="3 4" key="1">
    <citation type="submission" date="2018-09" db="EMBL/GenBank/DDBJ databases">
        <title>YIM 75507 draft genome.</title>
        <authorList>
            <person name="Tang S."/>
            <person name="Feng Y."/>
        </authorList>
    </citation>
    <scope>NUCLEOTIDE SEQUENCE [LARGE SCALE GENOMIC DNA]</scope>
    <source>
        <strain evidence="3 4">YIM 75507</strain>
    </source>
</reference>
<feature type="compositionally biased region" description="Basic and acidic residues" evidence="1">
    <location>
        <begin position="15"/>
        <end position="26"/>
    </location>
</feature>
<name>A0A3A4AKS2_9ACTN</name>
<evidence type="ECO:0000256" key="1">
    <source>
        <dbReference type="SAM" id="MobiDB-lite"/>
    </source>
</evidence>
<evidence type="ECO:0000313" key="4">
    <source>
        <dbReference type="Proteomes" id="UP000265768"/>
    </source>
</evidence>
<feature type="transmembrane region" description="Helical" evidence="2">
    <location>
        <begin position="66"/>
        <end position="86"/>
    </location>
</feature>
<evidence type="ECO:0000256" key="2">
    <source>
        <dbReference type="SAM" id="Phobius"/>
    </source>
</evidence>
<gene>
    <name evidence="3" type="ORF">D5H75_25235</name>
</gene>
<accession>A0A3A4AKS2</accession>
<evidence type="ECO:0000313" key="3">
    <source>
        <dbReference type="EMBL" id="RJL27117.1"/>
    </source>
</evidence>
<keyword evidence="2" id="KW-0812">Transmembrane</keyword>
<dbReference type="Proteomes" id="UP000265768">
    <property type="component" value="Unassembled WGS sequence"/>
</dbReference>
<keyword evidence="4" id="KW-1185">Reference proteome</keyword>
<protein>
    <submittedName>
        <fullName evidence="3">Uncharacterized protein</fullName>
    </submittedName>
</protein>
<organism evidence="3 4">
    <name type="scientific">Bailinhaonella thermotolerans</name>
    <dbReference type="NCBI Taxonomy" id="1070861"/>
    <lineage>
        <taxon>Bacteria</taxon>
        <taxon>Bacillati</taxon>
        <taxon>Actinomycetota</taxon>
        <taxon>Actinomycetes</taxon>
        <taxon>Streptosporangiales</taxon>
        <taxon>Streptosporangiaceae</taxon>
        <taxon>Bailinhaonella</taxon>
    </lineage>
</organism>
<dbReference type="OrthoDB" id="4350047at2"/>
<proteinExistence type="predicted"/>
<feature type="transmembrane region" description="Helical" evidence="2">
    <location>
        <begin position="118"/>
        <end position="139"/>
    </location>
</feature>
<keyword evidence="2" id="KW-0472">Membrane</keyword>
<dbReference type="RefSeq" id="WP_119929018.1">
    <property type="nucleotide sequence ID" value="NZ_QZEY01000011.1"/>
</dbReference>
<comment type="caution">
    <text evidence="3">The sequence shown here is derived from an EMBL/GenBank/DDBJ whole genome shotgun (WGS) entry which is preliminary data.</text>
</comment>
<feature type="transmembrane region" description="Helical" evidence="2">
    <location>
        <begin position="151"/>
        <end position="169"/>
    </location>
</feature>